<feature type="domain" description="PUA" evidence="8">
    <location>
        <begin position="293"/>
        <end position="376"/>
    </location>
</feature>
<reference evidence="9" key="1">
    <citation type="submission" date="2018-06" db="EMBL/GenBank/DDBJ databases">
        <authorList>
            <person name="Zhirakovskaya E."/>
        </authorList>
    </citation>
    <scope>NUCLEOTIDE SEQUENCE</scope>
</reference>
<accession>A0A3B1C365</accession>
<dbReference type="CDD" id="cd04242">
    <property type="entry name" value="AAK_G5K_ProB"/>
    <property type="match status" value="1"/>
</dbReference>
<dbReference type="InterPro" id="IPR015947">
    <property type="entry name" value="PUA-like_sf"/>
</dbReference>
<protein>
    <submittedName>
        <fullName evidence="9">Glutamate 5-kinase / RNA-binding C-terminal domain PUA</fullName>
        <ecNumber evidence="9">2.7.2.11</ecNumber>
    </submittedName>
</protein>
<sequence>MNDRKPTRKERREGLIKSAKRIVVKVGSGVLTGEGYQDVDETVVAEIARQVAIIKKAGRRVAVVSSGSVVLGSKILKLRRHGLTIPEKQASAAIGQGGLTSLWARHLGAQGLKAGQILLTHDDMSHRRRFLNARSAINTLLDFDVIPVINENDTVAVHELKFGDNDTLSARVTNLLEADLLVILSDVDGLYSADPRIDKTGVKIDYVEVVDDKILEIAKDSSSATGLGGMASKVKAAAEAAKFGAATIVLSGAQRGALESALKGEDVGTFFFPHEDRMKSKKHWIVFHLKSQGRVMVDEGAQKALTHGGRSLLASGISRVEGAFESGAAIYLVGEDGSEFAKGLVKYHSHELEKIKGQKSDKIDKILGYKPSNEVMHRDDMVLIEGIGDIMKYESDVSSDLKSRIR</sequence>
<dbReference type="SMART" id="SM00359">
    <property type="entry name" value="PUA"/>
    <property type="match status" value="1"/>
</dbReference>
<proteinExistence type="inferred from homology"/>
<dbReference type="InterPro" id="IPR002478">
    <property type="entry name" value="PUA"/>
</dbReference>
<dbReference type="Gene3D" id="3.40.1160.10">
    <property type="entry name" value="Acetylglutamate kinase-like"/>
    <property type="match status" value="1"/>
</dbReference>
<dbReference type="SUPFAM" id="SSF88697">
    <property type="entry name" value="PUA domain-like"/>
    <property type="match status" value="1"/>
</dbReference>
<dbReference type="HAMAP" id="MF_00456">
    <property type="entry name" value="ProB"/>
    <property type="match status" value="1"/>
</dbReference>
<dbReference type="InterPro" id="IPR005715">
    <property type="entry name" value="Glu_5kinase/COase_Synthase"/>
</dbReference>
<dbReference type="InterPro" id="IPR019797">
    <property type="entry name" value="Glutamate_5-kinase_CS"/>
</dbReference>
<dbReference type="Pfam" id="PF01472">
    <property type="entry name" value="PUA"/>
    <property type="match status" value="1"/>
</dbReference>
<dbReference type="InterPro" id="IPR036393">
    <property type="entry name" value="AceGlu_kinase-like_sf"/>
</dbReference>
<dbReference type="InterPro" id="IPR011529">
    <property type="entry name" value="Glu_5kinase"/>
</dbReference>
<dbReference type="GO" id="GO:0004349">
    <property type="term" value="F:glutamate 5-kinase activity"/>
    <property type="evidence" value="ECO:0007669"/>
    <property type="project" value="UniProtKB-EC"/>
</dbReference>
<dbReference type="AlphaFoldDB" id="A0A3B1C365"/>
<dbReference type="PRINTS" id="PR00474">
    <property type="entry name" value="GLU5KINASE"/>
</dbReference>
<dbReference type="PROSITE" id="PS00902">
    <property type="entry name" value="GLUTAMATE_5_KINASE"/>
    <property type="match status" value="1"/>
</dbReference>
<keyword evidence="1" id="KW-0963">Cytoplasm</keyword>
<dbReference type="InterPro" id="IPR001057">
    <property type="entry name" value="Glu/AcGlu_kinase"/>
</dbReference>
<dbReference type="PANTHER" id="PTHR43654:SF1">
    <property type="entry name" value="ISOPENTENYL PHOSPHATE KINASE"/>
    <property type="match status" value="1"/>
</dbReference>
<dbReference type="InterPro" id="IPR001048">
    <property type="entry name" value="Asp/Glu/Uridylate_kinase"/>
</dbReference>
<dbReference type="InterPro" id="IPR041739">
    <property type="entry name" value="G5K_ProB"/>
</dbReference>
<dbReference type="EMBL" id="UOGE01000098">
    <property type="protein sequence ID" value="VAX24946.1"/>
    <property type="molecule type" value="Genomic_DNA"/>
</dbReference>
<evidence type="ECO:0000259" key="8">
    <source>
        <dbReference type="SMART" id="SM00359"/>
    </source>
</evidence>
<dbReference type="PANTHER" id="PTHR43654">
    <property type="entry name" value="GLUTAMATE 5-KINASE"/>
    <property type="match status" value="1"/>
</dbReference>
<keyword evidence="3" id="KW-0641">Proline biosynthesis</keyword>
<keyword evidence="4 9" id="KW-0808">Transferase</keyword>
<dbReference type="PIRSF" id="PIRSF000729">
    <property type="entry name" value="GK"/>
    <property type="match status" value="1"/>
</dbReference>
<dbReference type="EC" id="2.7.2.11" evidence="9"/>
<evidence type="ECO:0000256" key="7">
    <source>
        <dbReference type="ARBA" id="ARBA00022840"/>
    </source>
</evidence>
<dbReference type="GO" id="GO:0005524">
    <property type="term" value="F:ATP binding"/>
    <property type="evidence" value="ECO:0007669"/>
    <property type="project" value="UniProtKB-KW"/>
</dbReference>
<dbReference type="FunFam" id="2.30.130.10:FF:000007">
    <property type="entry name" value="Glutamate 5-kinase"/>
    <property type="match status" value="1"/>
</dbReference>
<keyword evidence="7" id="KW-0067">ATP-binding</keyword>
<dbReference type="GO" id="GO:0005829">
    <property type="term" value="C:cytosol"/>
    <property type="evidence" value="ECO:0007669"/>
    <property type="project" value="TreeGrafter"/>
</dbReference>
<gene>
    <name evidence="9" type="ORF">MNBD_NITROSPINAE02-1850</name>
</gene>
<dbReference type="PROSITE" id="PS50890">
    <property type="entry name" value="PUA"/>
    <property type="match status" value="1"/>
</dbReference>
<evidence type="ECO:0000256" key="5">
    <source>
        <dbReference type="ARBA" id="ARBA00022741"/>
    </source>
</evidence>
<keyword evidence="6 9" id="KW-0418">Kinase</keyword>
<organism evidence="9">
    <name type="scientific">hydrothermal vent metagenome</name>
    <dbReference type="NCBI Taxonomy" id="652676"/>
    <lineage>
        <taxon>unclassified sequences</taxon>
        <taxon>metagenomes</taxon>
        <taxon>ecological metagenomes</taxon>
    </lineage>
</organism>
<evidence type="ECO:0000313" key="9">
    <source>
        <dbReference type="EMBL" id="VAX24946.1"/>
    </source>
</evidence>
<dbReference type="GO" id="GO:0003723">
    <property type="term" value="F:RNA binding"/>
    <property type="evidence" value="ECO:0007669"/>
    <property type="project" value="InterPro"/>
</dbReference>
<keyword evidence="2" id="KW-0028">Amino-acid biosynthesis</keyword>
<dbReference type="GO" id="GO:0008652">
    <property type="term" value="P:amino acid biosynthetic process"/>
    <property type="evidence" value="ECO:0007669"/>
    <property type="project" value="UniProtKB-KW"/>
</dbReference>
<dbReference type="Gene3D" id="2.30.130.10">
    <property type="entry name" value="PUA domain"/>
    <property type="match status" value="1"/>
</dbReference>
<dbReference type="SUPFAM" id="SSF53633">
    <property type="entry name" value="Carbamate kinase-like"/>
    <property type="match status" value="1"/>
</dbReference>
<evidence type="ECO:0000256" key="4">
    <source>
        <dbReference type="ARBA" id="ARBA00022679"/>
    </source>
</evidence>
<evidence type="ECO:0000256" key="1">
    <source>
        <dbReference type="ARBA" id="ARBA00022490"/>
    </source>
</evidence>
<keyword evidence="5" id="KW-0547">Nucleotide-binding</keyword>
<dbReference type="InterPro" id="IPR036974">
    <property type="entry name" value="PUA_sf"/>
</dbReference>
<evidence type="ECO:0000256" key="6">
    <source>
        <dbReference type="ARBA" id="ARBA00022777"/>
    </source>
</evidence>
<evidence type="ECO:0000256" key="2">
    <source>
        <dbReference type="ARBA" id="ARBA00022605"/>
    </source>
</evidence>
<evidence type="ECO:0000256" key="3">
    <source>
        <dbReference type="ARBA" id="ARBA00022650"/>
    </source>
</evidence>
<dbReference type="Pfam" id="PF00696">
    <property type="entry name" value="AA_kinase"/>
    <property type="match status" value="1"/>
</dbReference>
<dbReference type="NCBIfam" id="TIGR01027">
    <property type="entry name" value="proB"/>
    <property type="match status" value="1"/>
</dbReference>
<name>A0A3B1C365_9ZZZZ</name>
<dbReference type="FunFam" id="3.40.1160.10:FF:000018">
    <property type="entry name" value="Glutamate 5-kinase"/>
    <property type="match status" value="1"/>
</dbReference>
<dbReference type="CDD" id="cd21157">
    <property type="entry name" value="PUA_G5K"/>
    <property type="match status" value="1"/>
</dbReference>